<protein>
    <submittedName>
        <fullName evidence="2">DUF2796 domain-containing protein</fullName>
    </submittedName>
</protein>
<keyword evidence="3" id="KW-1185">Reference proteome</keyword>
<dbReference type="RefSeq" id="WP_153233285.1">
    <property type="nucleotide sequence ID" value="NZ_WINI01000001.1"/>
</dbReference>
<sequence length="188" mass="20243">MKHTYAKSSIVALLAMIVCTITTLPANAHEAHVHGVGTLDVATDGAQLNLHLDTPLMNLLGFEHPANSEKDQLAAKKMAQQLRAAGNIFITTTDAECKLTSVKLESAALTPALLGEPVSAKKSITAPSEHADLNADFVFQCAHPERLKTIDVKLFSAFQGFQKINVQMVTPKKQLAATLTPSAFRISW</sequence>
<gene>
    <name evidence="2" type="ORF">GEV47_03445</name>
</gene>
<dbReference type="OrthoDB" id="7346546at2"/>
<proteinExistence type="predicted"/>
<evidence type="ECO:0000313" key="2">
    <source>
        <dbReference type="EMBL" id="MQQ99739.1"/>
    </source>
</evidence>
<name>A0A843YLD4_9BURK</name>
<dbReference type="InterPro" id="IPR021253">
    <property type="entry name" value="ZrgA-like"/>
</dbReference>
<feature type="signal peptide" evidence="1">
    <location>
        <begin position="1"/>
        <end position="28"/>
    </location>
</feature>
<dbReference type="EMBL" id="WINI01000001">
    <property type="protein sequence ID" value="MQQ99739.1"/>
    <property type="molecule type" value="Genomic_DNA"/>
</dbReference>
<dbReference type="Pfam" id="PF10986">
    <property type="entry name" value="ZrgA"/>
    <property type="match status" value="1"/>
</dbReference>
<dbReference type="Proteomes" id="UP000451565">
    <property type="component" value="Unassembled WGS sequence"/>
</dbReference>
<accession>A0A843YLD4</accession>
<keyword evidence="1" id="KW-0732">Signal</keyword>
<dbReference type="AlphaFoldDB" id="A0A843YLD4"/>
<evidence type="ECO:0000256" key="1">
    <source>
        <dbReference type="SAM" id="SignalP"/>
    </source>
</evidence>
<evidence type="ECO:0000313" key="3">
    <source>
        <dbReference type="Proteomes" id="UP000451565"/>
    </source>
</evidence>
<feature type="chain" id="PRO_5032749265" evidence="1">
    <location>
        <begin position="29"/>
        <end position="188"/>
    </location>
</feature>
<reference evidence="2 3" key="1">
    <citation type="submission" date="2019-10" db="EMBL/GenBank/DDBJ databases">
        <title>Glaciimonas soli sp. nov., a psychrophilic bacterium isolated from the forest soil of a high elevation mountain in Taiwan.</title>
        <authorList>
            <person name="Wang L.-T."/>
            <person name="Shieh W.Y."/>
        </authorList>
    </citation>
    <scope>NUCLEOTIDE SEQUENCE [LARGE SCALE GENOMIC DNA]</scope>
    <source>
        <strain evidence="2 3">GS1</strain>
    </source>
</reference>
<organism evidence="2 3">
    <name type="scientific">Glaciimonas soli</name>
    <dbReference type="NCBI Taxonomy" id="2590999"/>
    <lineage>
        <taxon>Bacteria</taxon>
        <taxon>Pseudomonadati</taxon>
        <taxon>Pseudomonadota</taxon>
        <taxon>Betaproteobacteria</taxon>
        <taxon>Burkholderiales</taxon>
        <taxon>Oxalobacteraceae</taxon>
        <taxon>Glaciimonas</taxon>
    </lineage>
</organism>
<comment type="caution">
    <text evidence="2">The sequence shown here is derived from an EMBL/GenBank/DDBJ whole genome shotgun (WGS) entry which is preliminary data.</text>
</comment>